<evidence type="ECO:0000313" key="1">
    <source>
        <dbReference type="EMBL" id="GJF09572.1"/>
    </source>
</evidence>
<gene>
    <name evidence="1" type="ORF">NGTWS1702_04020</name>
</gene>
<keyword evidence="2" id="KW-1185">Reference proteome</keyword>
<accession>A0ABQ4V4J5</accession>
<protein>
    <submittedName>
        <fullName evidence="1">Uncharacterized protein</fullName>
    </submittedName>
</protein>
<proteinExistence type="predicted"/>
<comment type="caution">
    <text evidence="1">The sequence shown here is derived from an EMBL/GenBank/DDBJ whole genome shotgun (WGS) entry which is preliminary data.</text>
</comment>
<organism evidence="1 2">
    <name type="scientific">Mycolicibacterium cyprinidarum</name>
    <dbReference type="NCBI Taxonomy" id="2860311"/>
    <lineage>
        <taxon>Bacteria</taxon>
        <taxon>Bacillati</taxon>
        <taxon>Actinomycetota</taxon>
        <taxon>Actinomycetes</taxon>
        <taxon>Mycobacteriales</taxon>
        <taxon>Mycobacteriaceae</taxon>
        <taxon>Mycolicibacterium</taxon>
    </lineage>
</organism>
<evidence type="ECO:0000313" key="2">
    <source>
        <dbReference type="Proteomes" id="UP001060504"/>
    </source>
</evidence>
<sequence>MSGDADVVALMNRHGQRLAIWHVVIEPEWPMGRLCGAWVDTAASSLCVQRYLLPLAGRIPDEEMAKLAADSAGVLDPDSTRDAVAHAIAELDARHKDSPTKSGAARAPVSWPRLPEPLDWAAIPDPPRGVVEADPLVRETIAVAHWVSDLATAWAGIETLRLARAHLVDGDTSPRPLPVTLR</sequence>
<reference evidence="1 2" key="1">
    <citation type="submission" date="2021-08" db="EMBL/GenBank/DDBJ databases">
        <title>Draft genome sequence of Mycolicibacterium sp. NGTWS1702 strain.</title>
        <authorList>
            <person name="Matsumoto M."/>
            <person name="Tang B.C.C."/>
            <person name="Machida Y."/>
            <person name="Matoyama H."/>
            <person name="Kishihara T."/>
            <person name="Sato S."/>
            <person name="Kondo I."/>
            <person name="Sano M."/>
            <person name="Kato G."/>
        </authorList>
    </citation>
    <scope>NUCLEOTIDE SEQUENCE [LARGE SCALE GENOMIC DNA]</scope>
    <source>
        <strain evidence="1 2">NGTWSNA01</strain>
    </source>
</reference>
<name>A0ABQ4V4J5_9MYCO</name>
<dbReference type="Proteomes" id="UP001060504">
    <property type="component" value="Unassembled WGS sequence"/>
</dbReference>
<dbReference type="EMBL" id="BPRH01000449">
    <property type="protein sequence ID" value="GJF09572.1"/>
    <property type="molecule type" value="Genomic_DNA"/>
</dbReference>